<evidence type="ECO:0000313" key="2">
    <source>
        <dbReference type="EMBL" id="AUJ25153.1"/>
    </source>
</evidence>
<dbReference type="NCBIfam" id="TIGR02681">
    <property type="entry name" value="phage_pRha"/>
    <property type="match status" value="1"/>
</dbReference>
<dbReference type="KEGG" id="vpn:A21D_02089"/>
<organism evidence="2 3">
    <name type="scientific">Virgibacillus dokdonensis</name>
    <dbReference type="NCBI Taxonomy" id="302167"/>
    <lineage>
        <taxon>Bacteria</taxon>
        <taxon>Bacillati</taxon>
        <taxon>Bacillota</taxon>
        <taxon>Bacilli</taxon>
        <taxon>Bacillales</taxon>
        <taxon>Bacillaceae</taxon>
        <taxon>Virgibacillus</taxon>
    </lineage>
</organism>
<dbReference type="Pfam" id="PF10552">
    <property type="entry name" value="ORF6C"/>
    <property type="match status" value="1"/>
</dbReference>
<accession>A0A2K9J299</accession>
<dbReference type="RefSeq" id="WP_101933385.1">
    <property type="nucleotide sequence ID" value="NZ_CP018622.1"/>
</dbReference>
<dbReference type="AlphaFoldDB" id="A0A2K9J299"/>
<sequence>MKQLVFIQNDKVLTDTLTVAEVFAKPHDKVVRDVKVQITKLHEAGEQKWSTANFGETQYQHSQNKQWYTKFDLTEDAFAIIAMSYITPEAMKMKVKFLSEFKAMKEKLQQPRVLSDKEQLMASLKLTLEASEALEQHNERITSLEETMRIDGSEEFRIRKNANRKIMKVLGGKDSPAYKELNRKVFSNFWRDFKGHFTIPRYGDLPKKQFDQGIRFIELWQPSTTLLLEIENSNNQQTMQEVI</sequence>
<dbReference type="InterPro" id="IPR014054">
    <property type="entry name" value="Phage_regulatory_Rha"/>
</dbReference>
<gene>
    <name evidence="2" type="ORF">A21D_02089</name>
</gene>
<reference evidence="3" key="1">
    <citation type="submission" date="2016-11" db="EMBL/GenBank/DDBJ databases">
        <title>Complete genome sequence of Virgibacillus pantothenticus 21D, a halophilic bacterium isolated from the deep hypersaline anoxic basin Discovery in the Mediterranean Sea.</title>
        <authorList>
            <person name="Zeaiter Z."/>
            <person name="Booth J.M."/>
            <person name="Prosdocimi E.M."/>
            <person name="Mapelli F."/>
            <person name="Fusi M."/>
            <person name="Daffonchio D."/>
            <person name="Borin S."/>
            <person name="Crotti E."/>
        </authorList>
    </citation>
    <scope>NUCLEOTIDE SEQUENCE [LARGE SCALE GENOMIC DNA]</scope>
    <source>
        <strain evidence="3">21D</strain>
    </source>
</reference>
<feature type="domain" description="ORF6C" evidence="1">
    <location>
        <begin position="119"/>
        <end position="230"/>
    </location>
</feature>
<proteinExistence type="predicted"/>
<dbReference type="Proteomes" id="UP000234237">
    <property type="component" value="Chromosome"/>
</dbReference>
<dbReference type="EMBL" id="CP018622">
    <property type="protein sequence ID" value="AUJ25153.1"/>
    <property type="molecule type" value="Genomic_DNA"/>
</dbReference>
<dbReference type="Pfam" id="PF09669">
    <property type="entry name" value="Phage_pRha"/>
    <property type="match status" value="1"/>
</dbReference>
<name>A0A2K9J299_9BACI</name>
<evidence type="ECO:0000259" key="1">
    <source>
        <dbReference type="Pfam" id="PF10552"/>
    </source>
</evidence>
<dbReference type="InterPro" id="IPR018878">
    <property type="entry name" value="ORF6C_dom"/>
</dbReference>
<protein>
    <submittedName>
        <fullName evidence="2">ORF6C domain protein</fullName>
    </submittedName>
</protein>
<evidence type="ECO:0000313" key="3">
    <source>
        <dbReference type="Proteomes" id="UP000234237"/>
    </source>
</evidence>